<keyword evidence="3 5" id="KW-0378">Hydrolase</keyword>
<protein>
    <submittedName>
        <fullName evidence="5">Alpha/beta hydrolase</fullName>
    </submittedName>
</protein>
<dbReference type="Proteomes" id="UP000322244">
    <property type="component" value="Unassembled WGS sequence"/>
</dbReference>
<dbReference type="Gene3D" id="3.40.50.1820">
    <property type="entry name" value="alpha/beta hydrolase"/>
    <property type="match status" value="1"/>
</dbReference>
<dbReference type="RefSeq" id="WP_149430325.1">
    <property type="nucleotide sequence ID" value="NZ_VLNY01000004.1"/>
</dbReference>
<comment type="similarity">
    <text evidence="1">Belongs to the peptidase S33 family.</text>
</comment>
<name>A0A5A7SED9_9NOCA</name>
<dbReference type="InterPro" id="IPR000073">
    <property type="entry name" value="AB_hydrolase_1"/>
</dbReference>
<keyword evidence="6" id="KW-1185">Reference proteome</keyword>
<evidence type="ECO:0000256" key="2">
    <source>
        <dbReference type="ARBA" id="ARBA00022729"/>
    </source>
</evidence>
<dbReference type="Pfam" id="PF00561">
    <property type="entry name" value="Abhydrolase_1"/>
    <property type="match status" value="1"/>
</dbReference>
<feature type="domain" description="AB hydrolase-1" evidence="4">
    <location>
        <begin position="116"/>
        <end position="494"/>
    </location>
</feature>
<evidence type="ECO:0000259" key="4">
    <source>
        <dbReference type="Pfam" id="PF00561"/>
    </source>
</evidence>
<proteinExistence type="inferred from homology"/>
<dbReference type="PANTHER" id="PTHR43248:SF29">
    <property type="entry name" value="TRIPEPTIDYL AMINOPEPTIDASE"/>
    <property type="match status" value="1"/>
</dbReference>
<evidence type="ECO:0000256" key="3">
    <source>
        <dbReference type="ARBA" id="ARBA00022801"/>
    </source>
</evidence>
<evidence type="ECO:0000313" key="5">
    <source>
        <dbReference type="EMBL" id="KAA0023067.1"/>
    </source>
</evidence>
<comment type="caution">
    <text evidence="5">The sequence shown here is derived from an EMBL/GenBank/DDBJ whole genome shotgun (WGS) entry which is preliminary data.</text>
</comment>
<dbReference type="InterPro" id="IPR051601">
    <property type="entry name" value="Serine_prot/Carboxylest_S33"/>
</dbReference>
<evidence type="ECO:0000256" key="1">
    <source>
        <dbReference type="ARBA" id="ARBA00010088"/>
    </source>
</evidence>
<dbReference type="AlphaFoldDB" id="A0A5A7SED9"/>
<dbReference type="OrthoDB" id="3252468at2"/>
<dbReference type="SUPFAM" id="SSF53474">
    <property type="entry name" value="alpha/beta-Hydrolases"/>
    <property type="match status" value="1"/>
</dbReference>
<sequence>MSISNRAAAVMVGASMCALLVSCTNTESGQEAAPSSSTNSTSAAAVDPALAPLQKYYTQRVAWEGCDGFDTDGSGLKSDLQCARVTVPLDYDKPDGDTAKIAISKSAASGDRIGSLLMNPGGPGASGLALASQLDDTPLAKRFDVIGFDPRGIGASTPAVSCLTPQEADADRQDLDVDMSPAGIAQTEKEHADYAAKCAQRAGTTVLAHVGTREVVRDMDIIRGVLGDAKLNYVGYSYGTRIGSTYAETFPDRVRAMVLDGAVDPEQNPLDELVAQAAGFQKVFDEYARDCAKNRNCPLGGDAAGAVSAIRALVNPLIDKPAATTDPRRLNYNDAMTGVQQALYSPDLWRVLTVGLRELSEGRGDTLLHLADIYDGRRDDGSYSNLNDAFNAIRCADDPPVKDRAAVGATDVRYRQAAPFLDDGLGTGQAPLDMCAFWPVPNTATPHTLSVPGLPKVVVVSTTEDPATPYQAGVDLARQLNGSLITYQGEQHTVALQAGVACVDDPVTAYLTDLTEPAPGLRC</sequence>
<dbReference type="InterPro" id="IPR029058">
    <property type="entry name" value="AB_hydrolase_fold"/>
</dbReference>
<dbReference type="GO" id="GO:0016787">
    <property type="term" value="F:hydrolase activity"/>
    <property type="evidence" value="ECO:0007669"/>
    <property type="project" value="UniProtKB-KW"/>
</dbReference>
<gene>
    <name evidence="5" type="ORF">FOY51_11315</name>
</gene>
<evidence type="ECO:0000313" key="6">
    <source>
        <dbReference type="Proteomes" id="UP000322244"/>
    </source>
</evidence>
<dbReference type="PROSITE" id="PS51257">
    <property type="entry name" value="PROKAR_LIPOPROTEIN"/>
    <property type="match status" value="1"/>
</dbReference>
<dbReference type="PANTHER" id="PTHR43248">
    <property type="entry name" value="2-SUCCINYL-6-HYDROXY-2,4-CYCLOHEXADIENE-1-CARBOXYLATE SYNTHASE"/>
    <property type="match status" value="1"/>
</dbReference>
<keyword evidence="2" id="KW-0732">Signal</keyword>
<dbReference type="EMBL" id="VLNY01000004">
    <property type="protein sequence ID" value="KAA0023067.1"/>
    <property type="molecule type" value="Genomic_DNA"/>
</dbReference>
<organism evidence="5 6">
    <name type="scientific">Antrihabitans cavernicola</name>
    <dbReference type="NCBI Taxonomy" id="2495913"/>
    <lineage>
        <taxon>Bacteria</taxon>
        <taxon>Bacillati</taxon>
        <taxon>Actinomycetota</taxon>
        <taxon>Actinomycetes</taxon>
        <taxon>Mycobacteriales</taxon>
        <taxon>Nocardiaceae</taxon>
        <taxon>Antrihabitans</taxon>
    </lineage>
</organism>
<reference evidence="5 6" key="1">
    <citation type="submission" date="2019-07" db="EMBL/GenBank/DDBJ databases">
        <title>Rhodococcus cavernicolus sp. nov., isolated from a cave.</title>
        <authorList>
            <person name="Lee S.D."/>
        </authorList>
    </citation>
    <scope>NUCLEOTIDE SEQUENCE [LARGE SCALE GENOMIC DNA]</scope>
    <source>
        <strain evidence="5 6">C1-24</strain>
    </source>
</reference>
<accession>A0A5A7SED9</accession>